<dbReference type="Pfam" id="PF01402">
    <property type="entry name" value="RHH_1"/>
    <property type="match status" value="1"/>
</dbReference>
<reference evidence="2" key="1">
    <citation type="submission" date="2009-10" db="EMBL/GenBank/DDBJ databases">
        <title>Diversity of trophic interactions inside an arsenic-rich microbial ecosystem.</title>
        <authorList>
            <person name="Bertin P.N."/>
            <person name="Heinrich-Salmeron A."/>
            <person name="Pelletier E."/>
            <person name="Goulhen-Chollet F."/>
            <person name="Arsene-Ploetze F."/>
            <person name="Gallien S."/>
            <person name="Calteau A."/>
            <person name="Vallenet D."/>
            <person name="Casiot C."/>
            <person name="Chane-Woon-Ming B."/>
            <person name="Giloteaux L."/>
            <person name="Barakat M."/>
            <person name="Bonnefoy V."/>
            <person name="Bruneel O."/>
            <person name="Chandler M."/>
            <person name="Cleiss J."/>
            <person name="Duran R."/>
            <person name="Elbaz-Poulichet F."/>
            <person name="Fonknechten N."/>
            <person name="Lauga B."/>
            <person name="Mornico D."/>
            <person name="Ortet P."/>
            <person name="Schaeffer C."/>
            <person name="Siguier P."/>
            <person name="Alexander Thil Smith A."/>
            <person name="Van Dorsselaer A."/>
            <person name="Weissenbach J."/>
            <person name="Medigue C."/>
            <person name="Le Paslier D."/>
        </authorList>
    </citation>
    <scope>NUCLEOTIDE SEQUENCE</scope>
</reference>
<dbReference type="InterPro" id="IPR002145">
    <property type="entry name" value="CopG"/>
</dbReference>
<dbReference type="CDD" id="cd21631">
    <property type="entry name" value="RHH_CopG_NikR-like"/>
    <property type="match status" value="1"/>
</dbReference>
<sequence>MSCIYDVIMVKKMLYLEPEQDEIVKRLAREGKTSETEVIRRAIAAYGDANAAKIAADTHRVMERLREYPQWNDDPAEFFQG</sequence>
<proteinExistence type="predicted"/>
<dbReference type="AlphaFoldDB" id="E6Q1S6"/>
<dbReference type="EMBL" id="CABO01000014">
    <property type="protein sequence ID" value="CBI01136.1"/>
    <property type="molecule type" value="Genomic_DNA"/>
</dbReference>
<gene>
    <name evidence="2" type="ORF">CARN4_0489</name>
</gene>
<accession>E6Q1S6</accession>
<feature type="domain" description="Ribbon-helix-helix protein CopG" evidence="1">
    <location>
        <begin position="15"/>
        <end position="46"/>
    </location>
</feature>
<comment type="caution">
    <text evidence="2">The sequence shown here is derived from an EMBL/GenBank/DDBJ whole genome shotgun (WGS) entry which is preliminary data.</text>
</comment>
<evidence type="ECO:0000313" key="2">
    <source>
        <dbReference type="EMBL" id="CBI01136.1"/>
    </source>
</evidence>
<organism evidence="2">
    <name type="scientific">mine drainage metagenome</name>
    <dbReference type="NCBI Taxonomy" id="410659"/>
    <lineage>
        <taxon>unclassified sequences</taxon>
        <taxon>metagenomes</taxon>
        <taxon>ecological metagenomes</taxon>
    </lineage>
</organism>
<dbReference type="GO" id="GO:0006355">
    <property type="term" value="P:regulation of DNA-templated transcription"/>
    <property type="evidence" value="ECO:0007669"/>
    <property type="project" value="InterPro"/>
</dbReference>
<evidence type="ECO:0000259" key="1">
    <source>
        <dbReference type="Pfam" id="PF01402"/>
    </source>
</evidence>
<name>E6Q1S6_9ZZZZ</name>
<protein>
    <recommendedName>
        <fullName evidence="1">Ribbon-helix-helix protein CopG domain-containing protein</fullName>
    </recommendedName>
</protein>